<evidence type="ECO:0000256" key="12">
    <source>
        <dbReference type="SAM" id="Phobius"/>
    </source>
</evidence>
<dbReference type="Gene3D" id="3.40.190.10">
    <property type="entry name" value="Periplasmic binding protein-like II"/>
    <property type="match status" value="2"/>
</dbReference>
<keyword evidence="7 12" id="KW-0472">Membrane</keyword>
<evidence type="ECO:0000256" key="7">
    <source>
        <dbReference type="ARBA" id="ARBA00023136"/>
    </source>
</evidence>
<keyword evidence="6" id="KW-0406">Ion transport</keyword>
<dbReference type="SMART" id="SM00079">
    <property type="entry name" value="PBPe"/>
    <property type="match status" value="1"/>
</dbReference>
<dbReference type="GO" id="GO:0005886">
    <property type="term" value="C:plasma membrane"/>
    <property type="evidence" value="ECO:0007669"/>
    <property type="project" value="UniProtKB-SubCell"/>
</dbReference>
<feature type="domain" description="Ionotropic glutamate receptor C-terminal" evidence="13">
    <location>
        <begin position="169"/>
        <end position="486"/>
    </location>
</feature>
<evidence type="ECO:0000256" key="5">
    <source>
        <dbReference type="ARBA" id="ARBA00022989"/>
    </source>
</evidence>
<dbReference type="InterPro" id="IPR001320">
    <property type="entry name" value="Iontro_rcpt_C"/>
</dbReference>
<dbReference type="SUPFAM" id="SSF53850">
    <property type="entry name" value="Periplasmic binding protein-like II"/>
    <property type="match status" value="1"/>
</dbReference>
<keyword evidence="5 12" id="KW-1133">Transmembrane helix</keyword>
<evidence type="ECO:0000256" key="1">
    <source>
        <dbReference type="ARBA" id="ARBA00004651"/>
    </source>
</evidence>
<dbReference type="PANTHER" id="PTHR42643">
    <property type="entry name" value="IONOTROPIC RECEPTOR 20A-RELATED"/>
    <property type="match status" value="1"/>
</dbReference>
<dbReference type="EMBL" id="JACVVK020000101">
    <property type="protein sequence ID" value="KAK7492642.1"/>
    <property type="molecule type" value="Genomic_DNA"/>
</dbReference>
<evidence type="ECO:0000256" key="8">
    <source>
        <dbReference type="ARBA" id="ARBA00023170"/>
    </source>
</evidence>
<dbReference type="SMART" id="SM00918">
    <property type="entry name" value="Lig_chan-Glu_bd"/>
    <property type="match status" value="1"/>
</dbReference>
<evidence type="ECO:0000259" key="13">
    <source>
        <dbReference type="SMART" id="SM00079"/>
    </source>
</evidence>
<keyword evidence="11" id="KW-0407">Ion channel</keyword>
<feature type="transmembrane region" description="Helical" evidence="12">
    <location>
        <begin position="509"/>
        <end position="534"/>
    </location>
</feature>
<keyword evidence="9" id="KW-0325">Glycoprotein</keyword>
<dbReference type="GO" id="GO:0050906">
    <property type="term" value="P:detection of stimulus involved in sensory perception"/>
    <property type="evidence" value="ECO:0007669"/>
    <property type="project" value="UniProtKB-ARBA"/>
</dbReference>
<dbReference type="GO" id="GO:0034220">
    <property type="term" value="P:monoatomic ion transmembrane transport"/>
    <property type="evidence" value="ECO:0007669"/>
    <property type="project" value="UniProtKB-KW"/>
</dbReference>
<dbReference type="InterPro" id="IPR019594">
    <property type="entry name" value="Glu/Gly-bd"/>
</dbReference>
<dbReference type="Proteomes" id="UP001519460">
    <property type="component" value="Unassembled WGS sequence"/>
</dbReference>
<keyword evidence="4 12" id="KW-0812">Transmembrane</keyword>
<evidence type="ECO:0000259" key="14">
    <source>
        <dbReference type="SMART" id="SM00918"/>
    </source>
</evidence>
<evidence type="ECO:0000256" key="9">
    <source>
        <dbReference type="ARBA" id="ARBA00023180"/>
    </source>
</evidence>
<keyword evidence="2" id="KW-0813">Transport</keyword>
<protein>
    <submittedName>
        <fullName evidence="15">Uncharacterized protein</fullName>
    </submittedName>
</protein>
<dbReference type="InterPro" id="IPR052192">
    <property type="entry name" value="Insect_Ionotropic_Sensory_Rcpt"/>
</dbReference>
<proteinExistence type="predicted"/>
<dbReference type="Pfam" id="PF10613">
    <property type="entry name" value="Lig_chan-Glu_bd"/>
    <property type="match status" value="1"/>
</dbReference>
<evidence type="ECO:0000313" key="15">
    <source>
        <dbReference type="EMBL" id="KAK7492642.1"/>
    </source>
</evidence>
<sequence length="542" mass="60330">KHVEAQAGKHNNGIAKYRLAVVSHSAIGQRLSGTVNGSSVETVLIDLVDTLGWTTVTVIHDSHTGPFDIEVILTQLHSRQITTLILKDDISYIVKQTCDGQTSSQLLLVGSVGFAKQVLRLTGGVSLWTMRHVQDDSQLRLVSTLPPHALPLTRHHILPNPSHGLGGRTLRVVSKLQSFYTTEIHRNGTHEYGGVLIDLLRELSAVLNFSFTLHAPSDDSWGQELDNGSWDGPIGMLTRKEVDLALGTFTLTPERSRVADPTTAFQYIEAVVVFKKSPSIEHKTFFLQPFQTPVYVALGGCFLTPEHETESRAGRVLMWTWLMFGVVLASLYSSKLTSSLTVSDQALPFTSLSQLVNQDTYTWGVAPGTATEALLKNSNISDYKKFYEGFLKFGREDPSVFSRDNEVHKRKVLTENYAHFAISSDPQTWWQADSCHLAFIPESFLTSEDVLYLQKGSPYTDLISQKIARMVDSGLIDYWKRKWQPEKRRCDPDVGQSSRVITLGDTQTAFYLIAVGVGLAALTLGTERLVFALYQMRQLNQG</sequence>
<keyword evidence="8" id="KW-0675">Receptor</keyword>
<evidence type="ECO:0000256" key="3">
    <source>
        <dbReference type="ARBA" id="ARBA00022475"/>
    </source>
</evidence>
<dbReference type="AlphaFoldDB" id="A0ABD0L0S4"/>
<evidence type="ECO:0000256" key="6">
    <source>
        <dbReference type="ARBA" id="ARBA00023065"/>
    </source>
</evidence>
<feature type="domain" description="Ionotropic glutamate receptor L-glutamate and glycine-binding" evidence="14">
    <location>
        <begin position="171"/>
        <end position="239"/>
    </location>
</feature>
<evidence type="ECO:0000256" key="4">
    <source>
        <dbReference type="ARBA" id="ARBA00022692"/>
    </source>
</evidence>
<dbReference type="Pfam" id="PF00060">
    <property type="entry name" value="Lig_chan"/>
    <property type="match status" value="1"/>
</dbReference>
<evidence type="ECO:0000256" key="2">
    <source>
        <dbReference type="ARBA" id="ARBA00022448"/>
    </source>
</evidence>
<comment type="caution">
    <text evidence="15">The sequence shown here is derived from an EMBL/GenBank/DDBJ whole genome shotgun (WGS) entry which is preliminary data.</text>
</comment>
<dbReference type="PANTHER" id="PTHR42643:SF24">
    <property type="entry name" value="IONOTROPIC RECEPTOR 60A"/>
    <property type="match status" value="1"/>
</dbReference>
<keyword evidence="3" id="KW-1003">Cell membrane</keyword>
<comment type="subcellular location">
    <subcellularLocation>
        <location evidence="1">Cell membrane</location>
        <topology evidence="1">Multi-pass membrane protein</topology>
    </subcellularLocation>
</comment>
<accession>A0ABD0L0S4</accession>
<keyword evidence="10" id="KW-1071">Ligand-gated ion channel</keyword>
<organism evidence="15 16">
    <name type="scientific">Batillaria attramentaria</name>
    <dbReference type="NCBI Taxonomy" id="370345"/>
    <lineage>
        <taxon>Eukaryota</taxon>
        <taxon>Metazoa</taxon>
        <taxon>Spiralia</taxon>
        <taxon>Lophotrochozoa</taxon>
        <taxon>Mollusca</taxon>
        <taxon>Gastropoda</taxon>
        <taxon>Caenogastropoda</taxon>
        <taxon>Sorbeoconcha</taxon>
        <taxon>Cerithioidea</taxon>
        <taxon>Batillariidae</taxon>
        <taxon>Batillaria</taxon>
    </lineage>
</organism>
<name>A0ABD0L0S4_9CAEN</name>
<feature type="non-terminal residue" evidence="15">
    <location>
        <position position="1"/>
    </location>
</feature>
<evidence type="ECO:0000313" key="16">
    <source>
        <dbReference type="Proteomes" id="UP001519460"/>
    </source>
</evidence>
<evidence type="ECO:0000256" key="10">
    <source>
        <dbReference type="ARBA" id="ARBA00023286"/>
    </source>
</evidence>
<keyword evidence="16" id="KW-1185">Reference proteome</keyword>
<reference evidence="15 16" key="1">
    <citation type="journal article" date="2023" name="Sci. Data">
        <title>Genome assembly of the Korean intertidal mud-creeper Batillaria attramentaria.</title>
        <authorList>
            <person name="Patra A.K."/>
            <person name="Ho P.T."/>
            <person name="Jun S."/>
            <person name="Lee S.J."/>
            <person name="Kim Y."/>
            <person name="Won Y.J."/>
        </authorList>
    </citation>
    <scope>NUCLEOTIDE SEQUENCE [LARGE SCALE GENOMIC DNA]</scope>
    <source>
        <strain evidence="15">Wonlab-2016</strain>
    </source>
</reference>
<gene>
    <name evidence="15" type="ORF">BaRGS_00016121</name>
</gene>
<evidence type="ECO:0000256" key="11">
    <source>
        <dbReference type="ARBA" id="ARBA00023303"/>
    </source>
</evidence>